<evidence type="ECO:0000313" key="2">
    <source>
        <dbReference type="Proteomes" id="UP001527925"/>
    </source>
</evidence>
<comment type="caution">
    <text evidence="1">The sequence shown here is derived from an EMBL/GenBank/DDBJ whole genome shotgun (WGS) entry which is preliminary data.</text>
</comment>
<gene>
    <name evidence="1" type="ORF">HK105_207284</name>
</gene>
<sequence>MSFLRGLFGQRAGGPAAVAASAAAAAAAAAAASEAAAAAAGPSAAAAYGAAAAKGTGIDVRSLLPSQAFVQRILDVNELWLREFLRPRAHAQHPRSRVHVLGTSFVNIPRLAPVPFSHNKRLVMDSEKAFEQLAESYQDTDGLGGGDMAAGGSRAGCVVRRGPAVQIAVLVDETPDRGAWLTEEYGPLLATCRMGGEAFVGDQEYTDIMSFFRAPQTVGERLDQVAAWAHSNQGSLLALDAPHDWVPILQRTGLMPAVDTVAFFNSVLAFRRQHAEDPVMREISPQLASLDLVGLEPEVLEHVVDSMADGDDKSSGGAAAGSDGSDGIASRLAAVYADCGVAPETFGQIQSGFMQVDGALQRLALDSGGVLRFVDAVLEAGRGGAGGVLGSPVGRRVAEMAASAAHLDHAVAQHLARSPDDVVVVVADRPVAAILQSRLQA</sequence>
<name>A0ABR4N0Z4_9FUNG</name>
<protein>
    <submittedName>
        <fullName evidence="1">Uncharacterized protein</fullName>
    </submittedName>
</protein>
<keyword evidence="2" id="KW-1185">Reference proteome</keyword>
<evidence type="ECO:0000313" key="1">
    <source>
        <dbReference type="EMBL" id="KAL2913165.1"/>
    </source>
</evidence>
<organism evidence="1 2">
    <name type="scientific">Polyrhizophydium stewartii</name>
    <dbReference type="NCBI Taxonomy" id="2732419"/>
    <lineage>
        <taxon>Eukaryota</taxon>
        <taxon>Fungi</taxon>
        <taxon>Fungi incertae sedis</taxon>
        <taxon>Chytridiomycota</taxon>
        <taxon>Chytridiomycota incertae sedis</taxon>
        <taxon>Chytridiomycetes</taxon>
        <taxon>Rhizophydiales</taxon>
        <taxon>Rhizophydiales incertae sedis</taxon>
        <taxon>Polyrhizophydium</taxon>
    </lineage>
</organism>
<reference evidence="1 2" key="1">
    <citation type="submission" date="2023-09" db="EMBL/GenBank/DDBJ databases">
        <title>Pangenome analysis of Batrachochytrium dendrobatidis and related Chytrids.</title>
        <authorList>
            <person name="Yacoub M.N."/>
            <person name="Stajich J.E."/>
            <person name="James T.Y."/>
        </authorList>
    </citation>
    <scope>NUCLEOTIDE SEQUENCE [LARGE SCALE GENOMIC DNA]</scope>
    <source>
        <strain evidence="1 2">JEL0888</strain>
    </source>
</reference>
<accession>A0ABR4N0Z4</accession>
<proteinExistence type="predicted"/>
<dbReference type="Proteomes" id="UP001527925">
    <property type="component" value="Unassembled WGS sequence"/>
</dbReference>
<dbReference type="EMBL" id="JADGIZ020000050">
    <property type="protein sequence ID" value="KAL2913165.1"/>
    <property type="molecule type" value="Genomic_DNA"/>
</dbReference>